<dbReference type="AlphaFoldDB" id="A0A2H1VR88"/>
<reference evidence="1" key="1">
    <citation type="submission" date="2016-07" db="EMBL/GenBank/DDBJ databases">
        <authorList>
            <person name="Bretaudeau A."/>
        </authorList>
    </citation>
    <scope>NUCLEOTIDE SEQUENCE</scope>
    <source>
        <strain evidence="1">Rice</strain>
        <tissue evidence="1">Whole body</tissue>
    </source>
</reference>
<gene>
    <name evidence="1" type="ORF">SFRICE_004344</name>
</gene>
<evidence type="ECO:0000313" key="1">
    <source>
        <dbReference type="EMBL" id="SOQ43330.1"/>
    </source>
</evidence>
<dbReference type="EMBL" id="ODYU01003948">
    <property type="protein sequence ID" value="SOQ43330.1"/>
    <property type="molecule type" value="Genomic_DNA"/>
</dbReference>
<sequence length="137" mass="14825">MTSFALDKAGGSVRLLVTKNHFVPSHTFLAGAPVNPLGLLTGQSHPMPCLALGEARGSVRLLLTKNHPTLMLFNNPNLSLFYEIETRARSSLWLVGLFTLANQSAERALVLFSVNTCRGNRADVLPDGKQSPPPMDT</sequence>
<accession>A0A2H1VR88</accession>
<protein>
    <submittedName>
        <fullName evidence="1">SFRICE_004344</fullName>
    </submittedName>
</protein>
<name>A0A2H1VR88_SPOFR</name>
<organism evidence="1">
    <name type="scientific">Spodoptera frugiperda</name>
    <name type="common">Fall armyworm</name>
    <dbReference type="NCBI Taxonomy" id="7108"/>
    <lineage>
        <taxon>Eukaryota</taxon>
        <taxon>Metazoa</taxon>
        <taxon>Ecdysozoa</taxon>
        <taxon>Arthropoda</taxon>
        <taxon>Hexapoda</taxon>
        <taxon>Insecta</taxon>
        <taxon>Pterygota</taxon>
        <taxon>Neoptera</taxon>
        <taxon>Endopterygota</taxon>
        <taxon>Lepidoptera</taxon>
        <taxon>Glossata</taxon>
        <taxon>Ditrysia</taxon>
        <taxon>Noctuoidea</taxon>
        <taxon>Noctuidae</taxon>
        <taxon>Amphipyrinae</taxon>
        <taxon>Spodoptera</taxon>
    </lineage>
</organism>
<proteinExistence type="predicted"/>